<gene>
    <name evidence="2" type="ORF">ACFQ22_14080</name>
</gene>
<dbReference type="RefSeq" id="WP_121978690.1">
    <property type="nucleotide sequence ID" value="NZ_JBHTLH010000044.1"/>
</dbReference>
<sequence>MLVLPSSTAANGVISYCTNGFLSIGALLIDKNRDGIKTNIFHVGIIAFTNDFEDLFEETTILSIPGTDYKWVSKNRPSVATKWHLKLLGRPATKL</sequence>
<comment type="caution">
    <text evidence="2">The sequence shown here is derived from an EMBL/GenBank/DDBJ whole genome shotgun (WGS) entry which is preliminary data.</text>
</comment>
<keyword evidence="1" id="KW-0472">Membrane</keyword>
<organism evidence="2 3">
    <name type="scientific">Lentilactobacillus raoultii</name>
    <dbReference type="NCBI Taxonomy" id="1987503"/>
    <lineage>
        <taxon>Bacteria</taxon>
        <taxon>Bacillati</taxon>
        <taxon>Bacillota</taxon>
        <taxon>Bacilli</taxon>
        <taxon>Lactobacillales</taxon>
        <taxon>Lactobacillaceae</taxon>
        <taxon>Lentilactobacillus</taxon>
    </lineage>
</organism>
<protein>
    <submittedName>
        <fullName evidence="2">Uncharacterized protein</fullName>
    </submittedName>
</protein>
<evidence type="ECO:0000256" key="1">
    <source>
        <dbReference type="SAM" id="Phobius"/>
    </source>
</evidence>
<proteinExistence type="predicted"/>
<keyword evidence="1" id="KW-0812">Transmembrane</keyword>
<dbReference type="EMBL" id="JBHTLH010000044">
    <property type="protein sequence ID" value="MFD1126468.1"/>
    <property type="molecule type" value="Genomic_DNA"/>
</dbReference>
<accession>A0ABW3PK99</accession>
<evidence type="ECO:0000313" key="3">
    <source>
        <dbReference type="Proteomes" id="UP001597156"/>
    </source>
</evidence>
<dbReference type="Proteomes" id="UP001597156">
    <property type="component" value="Unassembled WGS sequence"/>
</dbReference>
<feature type="transmembrane region" description="Helical" evidence="1">
    <location>
        <begin position="12"/>
        <end position="29"/>
    </location>
</feature>
<name>A0ABW3PK99_9LACO</name>
<keyword evidence="1" id="KW-1133">Transmembrane helix</keyword>
<keyword evidence="3" id="KW-1185">Reference proteome</keyword>
<evidence type="ECO:0000313" key="2">
    <source>
        <dbReference type="EMBL" id="MFD1126468.1"/>
    </source>
</evidence>
<reference evidence="3" key="1">
    <citation type="journal article" date="2019" name="Int. J. Syst. Evol. Microbiol.">
        <title>The Global Catalogue of Microorganisms (GCM) 10K type strain sequencing project: providing services to taxonomists for standard genome sequencing and annotation.</title>
        <authorList>
            <consortium name="The Broad Institute Genomics Platform"/>
            <consortium name="The Broad Institute Genome Sequencing Center for Infectious Disease"/>
            <person name="Wu L."/>
            <person name="Ma J."/>
        </authorList>
    </citation>
    <scope>NUCLEOTIDE SEQUENCE [LARGE SCALE GENOMIC DNA]</scope>
    <source>
        <strain evidence="3">CCUG 71848</strain>
    </source>
</reference>